<sequence length="124" mass="13955">MIRCIISHESTFRRVICIIPNYVVCSSYNINDKSTGTISLYSTLNGVEGIAIWHIIAVKLIPIKSSKVPRAYLKAGQAPITIHGRKQAKLPMMIKRREIQYPMVSSHVSHNTQRQVACHVHSTC</sequence>
<comment type="caution">
    <text evidence="1">The sequence shown here is derived from an EMBL/GenBank/DDBJ whole genome shotgun (WGS) entry which is preliminary data.</text>
</comment>
<proteinExistence type="predicted"/>
<reference evidence="1 2" key="1">
    <citation type="submission" date="2024-01" db="EMBL/GenBank/DDBJ databases">
        <title>The genomes of 5 underutilized Papilionoideae crops provide insights into root nodulation and disease resistanc.</title>
        <authorList>
            <person name="Jiang F."/>
        </authorList>
    </citation>
    <scope>NUCLEOTIDE SEQUENCE [LARGE SCALE GENOMIC DNA]</scope>
    <source>
        <strain evidence="1">LVBAO_FW01</strain>
        <tissue evidence="1">Leaves</tissue>
    </source>
</reference>
<keyword evidence="2" id="KW-1185">Reference proteome</keyword>
<evidence type="ECO:0000313" key="2">
    <source>
        <dbReference type="Proteomes" id="UP001367508"/>
    </source>
</evidence>
<organism evidence="1 2">
    <name type="scientific">Canavalia gladiata</name>
    <name type="common">Sword bean</name>
    <name type="synonym">Dolichos gladiatus</name>
    <dbReference type="NCBI Taxonomy" id="3824"/>
    <lineage>
        <taxon>Eukaryota</taxon>
        <taxon>Viridiplantae</taxon>
        <taxon>Streptophyta</taxon>
        <taxon>Embryophyta</taxon>
        <taxon>Tracheophyta</taxon>
        <taxon>Spermatophyta</taxon>
        <taxon>Magnoliopsida</taxon>
        <taxon>eudicotyledons</taxon>
        <taxon>Gunneridae</taxon>
        <taxon>Pentapetalae</taxon>
        <taxon>rosids</taxon>
        <taxon>fabids</taxon>
        <taxon>Fabales</taxon>
        <taxon>Fabaceae</taxon>
        <taxon>Papilionoideae</taxon>
        <taxon>50 kb inversion clade</taxon>
        <taxon>NPAAA clade</taxon>
        <taxon>indigoferoid/millettioid clade</taxon>
        <taxon>Phaseoleae</taxon>
        <taxon>Canavalia</taxon>
    </lineage>
</organism>
<dbReference type="AlphaFoldDB" id="A0AAN9LU75"/>
<dbReference type="Proteomes" id="UP001367508">
    <property type="component" value="Unassembled WGS sequence"/>
</dbReference>
<name>A0AAN9LU75_CANGL</name>
<protein>
    <submittedName>
        <fullName evidence="1">Uncharacterized protein</fullName>
    </submittedName>
</protein>
<evidence type="ECO:0000313" key="1">
    <source>
        <dbReference type="EMBL" id="KAK7340539.1"/>
    </source>
</evidence>
<accession>A0AAN9LU75</accession>
<dbReference type="EMBL" id="JAYMYQ010000004">
    <property type="protein sequence ID" value="KAK7340539.1"/>
    <property type="molecule type" value="Genomic_DNA"/>
</dbReference>
<gene>
    <name evidence="1" type="ORF">VNO77_21245</name>
</gene>